<organism evidence="1 2">
    <name type="scientific">Letharia lupina</name>
    <dbReference type="NCBI Taxonomy" id="560253"/>
    <lineage>
        <taxon>Eukaryota</taxon>
        <taxon>Fungi</taxon>
        <taxon>Dikarya</taxon>
        <taxon>Ascomycota</taxon>
        <taxon>Pezizomycotina</taxon>
        <taxon>Lecanoromycetes</taxon>
        <taxon>OSLEUM clade</taxon>
        <taxon>Lecanoromycetidae</taxon>
        <taxon>Lecanorales</taxon>
        <taxon>Lecanorineae</taxon>
        <taxon>Parmeliaceae</taxon>
        <taxon>Letharia</taxon>
    </lineage>
</organism>
<evidence type="ECO:0000313" key="2">
    <source>
        <dbReference type="Proteomes" id="UP000593566"/>
    </source>
</evidence>
<gene>
    <name evidence="1" type="ORF">HO133_001534</name>
</gene>
<dbReference type="RefSeq" id="XP_037151883.1">
    <property type="nucleotide sequence ID" value="XM_037292464.1"/>
</dbReference>
<comment type="caution">
    <text evidence="1">The sequence shown here is derived from an EMBL/GenBank/DDBJ whole genome shotgun (WGS) entry which is preliminary data.</text>
</comment>
<dbReference type="Proteomes" id="UP000593566">
    <property type="component" value="Unassembled WGS sequence"/>
</dbReference>
<name>A0A8H6CF70_9LECA</name>
<dbReference type="GeneID" id="59329950"/>
<evidence type="ECO:0000313" key="1">
    <source>
        <dbReference type="EMBL" id="KAF6222448.1"/>
    </source>
</evidence>
<dbReference type="AlphaFoldDB" id="A0A8H6CF70"/>
<accession>A0A8H6CF70</accession>
<proteinExistence type="predicted"/>
<protein>
    <submittedName>
        <fullName evidence="1">Uncharacterized protein</fullName>
    </submittedName>
</protein>
<keyword evidence="2" id="KW-1185">Reference proteome</keyword>
<reference evidence="1 2" key="1">
    <citation type="journal article" date="2020" name="Genomics">
        <title>Complete, high-quality genomes from long-read metagenomic sequencing of two wolf lichen thalli reveals enigmatic genome architecture.</title>
        <authorList>
            <person name="McKenzie S.K."/>
            <person name="Walston R.F."/>
            <person name="Allen J.L."/>
        </authorList>
    </citation>
    <scope>NUCLEOTIDE SEQUENCE [LARGE SCALE GENOMIC DNA]</scope>
    <source>
        <strain evidence="1">WasteWater1</strain>
    </source>
</reference>
<dbReference type="EMBL" id="JACCJB010000012">
    <property type="protein sequence ID" value="KAF6222448.1"/>
    <property type="molecule type" value="Genomic_DNA"/>
</dbReference>
<sequence length="94" mass="10209">MVTLSKDNSNDALKVGRLLEAIEFYGAAVHVATTLEEAQVIKLNRSLAKWRTGCFDKATHGGPVTIKMTEAHGHGLFATRDVAARDPPLCEKAF</sequence>